<dbReference type="EMBL" id="JARIHO010000013">
    <property type="protein sequence ID" value="KAJ7351237.1"/>
    <property type="molecule type" value="Genomic_DNA"/>
</dbReference>
<dbReference type="Proteomes" id="UP001218218">
    <property type="component" value="Unassembled WGS sequence"/>
</dbReference>
<keyword evidence="2" id="KW-1185">Reference proteome</keyword>
<accession>A0AAD7A7A5</accession>
<evidence type="ECO:0000313" key="2">
    <source>
        <dbReference type="Proteomes" id="UP001218218"/>
    </source>
</evidence>
<sequence>MYLRGQSLFRQMPRKHVCPILFLSDFRPLPSLSPKLGIRRREGRSARAEAKPFTSSIRVRFSVRILILPSASQPLRLAYTHFIPQAYLGPPSDPGWEPVLDKATMMGKERRGIDAERSFEECTGVQQCRRENRSRFATRGGPIWAAQASETERIAAQSQETTRALRKSKNMVIRPYGEERQHTQRDGHRISKMFSVWRVWQSGAGVAVWDVAVPWIG</sequence>
<name>A0AAD7A7A5_9AGAR</name>
<organism evidence="1 2">
    <name type="scientific">Mycena albidolilacea</name>
    <dbReference type="NCBI Taxonomy" id="1033008"/>
    <lineage>
        <taxon>Eukaryota</taxon>
        <taxon>Fungi</taxon>
        <taxon>Dikarya</taxon>
        <taxon>Basidiomycota</taxon>
        <taxon>Agaricomycotina</taxon>
        <taxon>Agaricomycetes</taxon>
        <taxon>Agaricomycetidae</taxon>
        <taxon>Agaricales</taxon>
        <taxon>Marasmiineae</taxon>
        <taxon>Mycenaceae</taxon>
        <taxon>Mycena</taxon>
    </lineage>
</organism>
<comment type="caution">
    <text evidence="1">The sequence shown here is derived from an EMBL/GenBank/DDBJ whole genome shotgun (WGS) entry which is preliminary data.</text>
</comment>
<reference evidence="1" key="1">
    <citation type="submission" date="2023-03" db="EMBL/GenBank/DDBJ databases">
        <title>Massive genome expansion in bonnet fungi (Mycena s.s.) driven by repeated elements and novel gene families across ecological guilds.</title>
        <authorList>
            <consortium name="Lawrence Berkeley National Laboratory"/>
            <person name="Harder C.B."/>
            <person name="Miyauchi S."/>
            <person name="Viragh M."/>
            <person name="Kuo A."/>
            <person name="Thoen E."/>
            <person name="Andreopoulos B."/>
            <person name="Lu D."/>
            <person name="Skrede I."/>
            <person name="Drula E."/>
            <person name="Henrissat B."/>
            <person name="Morin E."/>
            <person name="Kohler A."/>
            <person name="Barry K."/>
            <person name="LaButti K."/>
            <person name="Morin E."/>
            <person name="Salamov A."/>
            <person name="Lipzen A."/>
            <person name="Mereny Z."/>
            <person name="Hegedus B."/>
            <person name="Baldrian P."/>
            <person name="Stursova M."/>
            <person name="Weitz H."/>
            <person name="Taylor A."/>
            <person name="Grigoriev I.V."/>
            <person name="Nagy L.G."/>
            <person name="Martin F."/>
            <person name="Kauserud H."/>
        </authorList>
    </citation>
    <scope>NUCLEOTIDE SEQUENCE</scope>
    <source>
        <strain evidence="1">CBHHK002</strain>
    </source>
</reference>
<dbReference type="AlphaFoldDB" id="A0AAD7A7A5"/>
<evidence type="ECO:0000313" key="1">
    <source>
        <dbReference type="EMBL" id="KAJ7351237.1"/>
    </source>
</evidence>
<proteinExistence type="predicted"/>
<gene>
    <name evidence="1" type="ORF">DFH08DRAFT_805972</name>
</gene>
<protein>
    <submittedName>
        <fullName evidence="1">Uncharacterized protein</fullName>
    </submittedName>
</protein>